<accession>A0AAE0BLW4</accession>
<comment type="catalytic activity">
    <reaction evidence="1">
        <text>GDP-alpha-D-glucose + phosphate = alpha-D-glucose 1-phosphate + GDP + H(+)</text>
        <dbReference type="Rhea" id="RHEA:30387"/>
        <dbReference type="ChEBI" id="CHEBI:15378"/>
        <dbReference type="ChEBI" id="CHEBI:43474"/>
        <dbReference type="ChEBI" id="CHEBI:58189"/>
        <dbReference type="ChEBI" id="CHEBI:58601"/>
        <dbReference type="ChEBI" id="CHEBI:62230"/>
        <dbReference type="EC" id="2.7.7.78"/>
    </reaction>
</comment>
<evidence type="ECO:0000256" key="9">
    <source>
        <dbReference type="ARBA" id="ARBA00022679"/>
    </source>
</evidence>
<dbReference type="PANTHER" id="PTHR20884:SF8">
    <property type="entry name" value="GDP-D-GLUCOSE PHOSPHORYLASE 1"/>
    <property type="match status" value="1"/>
</dbReference>
<dbReference type="PANTHER" id="PTHR20884">
    <property type="entry name" value="GDP-D-GLUCOSE PHOSPHORYLASE 1"/>
    <property type="match status" value="1"/>
</dbReference>
<keyword evidence="10" id="KW-0548">Nucleotidyltransferase</keyword>
<feature type="domain" description="GDPGP1-like C-terminal" evidence="13">
    <location>
        <begin position="271"/>
        <end position="418"/>
    </location>
</feature>
<comment type="function">
    <text evidence="2">Specific and highly efficient GDP-D-glucose phosphorylase regulating the levels of GDP-D-glucose in cells.</text>
</comment>
<dbReference type="EC" id="2.7.7.78" evidence="5"/>
<proteinExistence type="inferred from homology"/>
<organism evidence="15 16">
    <name type="scientific">Cymbomonas tetramitiformis</name>
    <dbReference type="NCBI Taxonomy" id="36881"/>
    <lineage>
        <taxon>Eukaryota</taxon>
        <taxon>Viridiplantae</taxon>
        <taxon>Chlorophyta</taxon>
        <taxon>Pyramimonadophyceae</taxon>
        <taxon>Pyramimonadales</taxon>
        <taxon>Pyramimonadaceae</taxon>
        <taxon>Cymbomonas</taxon>
    </lineage>
</organism>
<evidence type="ECO:0000256" key="5">
    <source>
        <dbReference type="ARBA" id="ARBA00012507"/>
    </source>
</evidence>
<dbReference type="AlphaFoldDB" id="A0AAE0BLW4"/>
<keyword evidence="16" id="KW-1185">Reference proteome</keyword>
<keyword evidence="8" id="KW-0344">Guanine-nucleotide releasing factor</keyword>
<keyword evidence="9" id="KW-0808">Transferase</keyword>
<dbReference type="GO" id="GO:0000166">
    <property type="term" value="F:nucleotide binding"/>
    <property type="evidence" value="ECO:0007669"/>
    <property type="project" value="UniProtKB-KW"/>
</dbReference>
<evidence type="ECO:0000259" key="14">
    <source>
        <dbReference type="Pfam" id="PF26217"/>
    </source>
</evidence>
<reference evidence="15 16" key="1">
    <citation type="journal article" date="2015" name="Genome Biol. Evol.">
        <title>Comparative Genomics of a Bacterivorous Green Alga Reveals Evolutionary Causalities and Consequences of Phago-Mixotrophic Mode of Nutrition.</title>
        <authorList>
            <person name="Burns J.A."/>
            <person name="Paasch A."/>
            <person name="Narechania A."/>
            <person name="Kim E."/>
        </authorList>
    </citation>
    <scope>NUCLEOTIDE SEQUENCE [LARGE SCALE GENOMIC DNA]</scope>
    <source>
        <strain evidence="15 16">PLY_AMNH</strain>
    </source>
</reference>
<evidence type="ECO:0000256" key="6">
    <source>
        <dbReference type="ARBA" id="ARBA00018857"/>
    </source>
</evidence>
<evidence type="ECO:0000256" key="1">
    <source>
        <dbReference type="ARBA" id="ARBA00000063"/>
    </source>
</evidence>
<evidence type="ECO:0000313" key="15">
    <source>
        <dbReference type="EMBL" id="KAK3238892.1"/>
    </source>
</evidence>
<name>A0AAE0BLW4_9CHLO</name>
<evidence type="ECO:0000259" key="13">
    <source>
        <dbReference type="Pfam" id="PF26216"/>
    </source>
</evidence>
<dbReference type="Pfam" id="PF26217">
    <property type="entry name" value="GDPGP1_N"/>
    <property type="match status" value="1"/>
</dbReference>
<comment type="subcellular location">
    <subcellularLocation>
        <location evidence="3">Cytoplasm</location>
    </subcellularLocation>
</comment>
<evidence type="ECO:0000256" key="11">
    <source>
        <dbReference type="ARBA" id="ARBA00022741"/>
    </source>
</evidence>
<feature type="domain" description="GDPGP1-like N-terminal" evidence="14">
    <location>
        <begin position="94"/>
        <end position="264"/>
    </location>
</feature>
<sequence length="419" mass="47212">MLTITRVPTVLSLNQLDSPEKDAKKADKGNFGLKDIVLNEEGLADARLPLYYFLCRKTSFLSKKVRSFGDLQTVPDIDQDSSSGDESDQPRSLFDHTLLAEWENKFEEGLFRYDVTACQTKVIPGDYGFVAQLNEGRATKKRATEFRVDKVLQDFDDSKFNFTKAGANEVLFQFAPNPNEESGFEEAAPVRGAASMVLINVSPIEYGHCLLVPRITDRLPQRVDHSTALLALQMAAESNNPYFRIGYNSLGAYATINHLHFQGYYLMAPFPVERAPTAPLTKLMKRRRADCIISRLQQYPVRGLVFEIGKNLDAMAGQIGMACEVLQTNNIPFNLFIVDCGKRVFLFPQCYAEKQAQGLVPEELLDTGVNPAAFEICGHMVLKRSDDYVNLTEEFTWRLLAEVSLTEERFQEVVKLCFP</sequence>
<keyword evidence="11" id="KW-0547">Nucleotide-binding</keyword>
<dbReference type="GO" id="GO:0005085">
    <property type="term" value="F:guanyl-nucleotide exchange factor activity"/>
    <property type="evidence" value="ECO:0007669"/>
    <property type="project" value="UniProtKB-KW"/>
</dbReference>
<dbReference type="InterPro" id="IPR058866">
    <property type="entry name" value="GDPGP1_N"/>
</dbReference>
<keyword evidence="12" id="KW-0378">Hydrolase</keyword>
<keyword evidence="7" id="KW-0963">Cytoplasm</keyword>
<dbReference type="EMBL" id="LGRX02034079">
    <property type="protein sequence ID" value="KAK3238892.1"/>
    <property type="molecule type" value="Genomic_DNA"/>
</dbReference>
<dbReference type="GO" id="GO:0080048">
    <property type="term" value="F:GDP-D-glucose phosphorylase activity"/>
    <property type="evidence" value="ECO:0007669"/>
    <property type="project" value="UniProtKB-EC"/>
</dbReference>
<protein>
    <recommendedName>
        <fullName evidence="6">GDP-D-glucose phosphorylase 1</fullName>
        <ecNumber evidence="5">2.7.7.78</ecNumber>
    </recommendedName>
</protein>
<dbReference type="Proteomes" id="UP001190700">
    <property type="component" value="Unassembled WGS sequence"/>
</dbReference>
<evidence type="ECO:0000313" key="16">
    <source>
        <dbReference type="Proteomes" id="UP001190700"/>
    </source>
</evidence>
<evidence type="ECO:0000256" key="2">
    <source>
        <dbReference type="ARBA" id="ARBA00003049"/>
    </source>
</evidence>
<comment type="similarity">
    <text evidence="4">Belongs to the GDPGP1 family.</text>
</comment>
<dbReference type="Pfam" id="PF26216">
    <property type="entry name" value="GDPGP1_C"/>
    <property type="match status" value="1"/>
</dbReference>
<dbReference type="GO" id="GO:0005737">
    <property type="term" value="C:cytoplasm"/>
    <property type="evidence" value="ECO:0007669"/>
    <property type="project" value="UniProtKB-SubCell"/>
</dbReference>
<evidence type="ECO:0000256" key="3">
    <source>
        <dbReference type="ARBA" id="ARBA00004496"/>
    </source>
</evidence>
<evidence type="ECO:0000256" key="4">
    <source>
        <dbReference type="ARBA" id="ARBA00006451"/>
    </source>
</evidence>
<evidence type="ECO:0000256" key="10">
    <source>
        <dbReference type="ARBA" id="ARBA00022695"/>
    </source>
</evidence>
<evidence type="ECO:0000256" key="12">
    <source>
        <dbReference type="ARBA" id="ARBA00022801"/>
    </source>
</evidence>
<dbReference type="GO" id="GO:0016787">
    <property type="term" value="F:hydrolase activity"/>
    <property type="evidence" value="ECO:0007669"/>
    <property type="project" value="UniProtKB-KW"/>
</dbReference>
<gene>
    <name evidence="15" type="ORF">CYMTET_51139</name>
</gene>
<evidence type="ECO:0000256" key="7">
    <source>
        <dbReference type="ARBA" id="ARBA00022490"/>
    </source>
</evidence>
<dbReference type="GO" id="GO:0006006">
    <property type="term" value="P:glucose metabolic process"/>
    <property type="evidence" value="ECO:0007669"/>
    <property type="project" value="TreeGrafter"/>
</dbReference>
<comment type="caution">
    <text evidence="15">The sequence shown here is derived from an EMBL/GenBank/DDBJ whole genome shotgun (WGS) entry which is preliminary data.</text>
</comment>
<dbReference type="InterPro" id="IPR058865">
    <property type="entry name" value="GDPGP1_C"/>
</dbReference>
<dbReference type="InterPro" id="IPR026506">
    <property type="entry name" value="GDPGP"/>
</dbReference>
<evidence type="ECO:0000256" key="8">
    <source>
        <dbReference type="ARBA" id="ARBA00022658"/>
    </source>
</evidence>